<dbReference type="AlphaFoldDB" id="A0A9N7UB11"/>
<evidence type="ECO:0000256" key="1">
    <source>
        <dbReference type="SAM" id="MobiDB-lite"/>
    </source>
</evidence>
<evidence type="ECO:0000313" key="3">
    <source>
        <dbReference type="Proteomes" id="UP001153269"/>
    </source>
</evidence>
<dbReference type="Proteomes" id="UP001153269">
    <property type="component" value="Unassembled WGS sequence"/>
</dbReference>
<proteinExistence type="predicted"/>
<dbReference type="EMBL" id="CADEAL010000982">
    <property type="protein sequence ID" value="CAB1427615.1"/>
    <property type="molecule type" value="Genomic_DNA"/>
</dbReference>
<evidence type="ECO:0000313" key="2">
    <source>
        <dbReference type="EMBL" id="CAB1427615.1"/>
    </source>
</evidence>
<gene>
    <name evidence="2" type="ORF">PLEPLA_LOCUS15556</name>
</gene>
<feature type="compositionally biased region" description="Basic and acidic residues" evidence="1">
    <location>
        <begin position="1"/>
        <end position="23"/>
    </location>
</feature>
<comment type="caution">
    <text evidence="2">The sequence shown here is derived from an EMBL/GenBank/DDBJ whole genome shotgun (WGS) entry which is preliminary data.</text>
</comment>
<feature type="region of interest" description="Disordered" evidence="1">
    <location>
        <begin position="1"/>
        <end position="35"/>
    </location>
</feature>
<protein>
    <submittedName>
        <fullName evidence="2">Uncharacterized protein</fullName>
    </submittedName>
</protein>
<keyword evidence="3" id="KW-1185">Reference proteome</keyword>
<name>A0A9N7UB11_PLEPL</name>
<organism evidence="2 3">
    <name type="scientific">Pleuronectes platessa</name>
    <name type="common">European plaice</name>
    <dbReference type="NCBI Taxonomy" id="8262"/>
    <lineage>
        <taxon>Eukaryota</taxon>
        <taxon>Metazoa</taxon>
        <taxon>Chordata</taxon>
        <taxon>Craniata</taxon>
        <taxon>Vertebrata</taxon>
        <taxon>Euteleostomi</taxon>
        <taxon>Actinopterygii</taxon>
        <taxon>Neopterygii</taxon>
        <taxon>Teleostei</taxon>
        <taxon>Neoteleostei</taxon>
        <taxon>Acanthomorphata</taxon>
        <taxon>Carangaria</taxon>
        <taxon>Pleuronectiformes</taxon>
        <taxon>Pleuronectoidei</taxon>
        <taxon>Pleuronectidae</taxon>
        <taxon>Pleuronectes</taxon>
    </lineage>
</organism>
<sequence>MERRKREEKRDSSSDIYHPERLSTRTSVPPVPERKPAVSAHFISADARESNVPTLVHVRITAGVVETLQSDSASMGQRLWKASPGLSAPSLPIFITLDEEESSN</sequence>
<accession>A0A9N7UB11</accession>
<reference evidence="2" key="1">
    <citation type="submission" date="2020-03" db="EMBL/GenBank/DDBJ databases">
        <authorList>
            <person name="Weist P."/>
        </authorList>
    </citation>
    <scope>NUCLEOTIDE SEQUENCE</scope>
</reference>